<dbReference type="InterPro" id="IPR011008">
    <property type="entry name" value="Dimeric_a/b-barrel"/>
</dbReference>
<dbReference type="Pfam" id="PF07876">
    <property type="entry name" value="Dabb"/>
    <property type="match status" value="1"/>
</dbReference>
<dbReference type="STRING" id="3694.A0A3N7FMC8"/>
<dbReference type="AlphaFoldDB" id="A0A3N7FMC8"/>
<dbReference type="Gene3D" id="3.30.70.100">
    <property type="match status" value="1"/>
</dbReference>
<dbReference type="Proteomes" id="UP000006729">
    <property type="component" value="Chromosome 10"/>
</dbReference>
<dbReference type="GO" id="GO:0009865">
    <property type="term" value="P:pollen tube adhesion"/>
    <property type="evidence" value="ECO:0000318"/>
    <property type="project" value="GO_Central"/>
</dbReference>
<evidence type="ECO:0000256" key="1">
    <source>
        <dbReference type="ARBA" id="ARBA00011738"/>
    </source>
</evidence>
<evidence type="ECO:0000313" key="3">
    <source>
        <dbReference type="EMBL" id="RQO96726.1"/>
    </source>
</evidence>
<protein>
    <recommendedName>
        <fullName evidence="2">Stress-response A/B barrel domain-containing protein</fullName>
    </recommendedName>
</protein>
<feature type="domain" description="Stress-response A/B barrel" evidence="2">
    <location>
        <begin position="71"/>
        <end position="167"/>
    </location>
</feature>
<dbReference type="InParanoid" id="A0A3N7FMC8"/>
<proteinExistence type="predicted"/>
<keyword evidence="4" id="KW-1185">Reference proteome</keyword>
<dbReference type="EMBL" id="CM009299">
    <property type="protein sequence ID" value="RQO96726.1"/>
    <property type="molecule type" value="Genomic_DNA"/>
</dbReference>
<dbReference type="InterPro" id="IPR044662">
    <property type="entry name" value="HS1/DABB1-like"/>
</dbReference>
<organism evidence="3 4">
    <name type="scientific">Populus trichocarpa</name>
    <name type="common">Western balsam poplar</name>
    <name type="synonym">Populus balsamifera subsp. trichocarpa</name>
    <dbReference type="NCBI Taxonomy" id="3694"/>
    <lineage>
        <taxon>Eukaryota</taxon>
        <taxon>Viridiplantae</taxon>
        <taxon>Streptophyta</taxon>
        <taxon>Embryophyta</taxon>
        <taxon>Tracheophyta</taxon>
        <taxon>Spermatophyta</taxon>
        <taxon>Magnoliopsida</taxon>
        <taxon>eudicotyledons</taxon>
        <taxon>Gunneridae</taxon>
        <taxon>Pentapetalae</taxon>
        <taxon>rosids</taxon>
        <taxon>fabids</taxon>
        <taxon>Malpighiales</taxon>
        <taxon>Salicaceae</taxon>
        <taxon>Saliceae</taxon>
        <taxon>Populus</taxon>
    </lineage>
</organism>
<comment type="subunit">
    <text evidence="1">Homodimer.</text>
</comment>
<name>A0A3N7FMC8_POPTR</name>
<reference evidence="3 4" key="1">
    <citation type="journal article" date="2006" name="Science">
        <title>The genome of black cottonwood, Populus trichocarpa (Torr. &amp; Gray).</title>
        <authorList>
            <person name="Tuskan G.A."/>
            <person name="Difazio S."/>
            <person name="Jansson S."/>
            <person name="Bohlmann J."/>
            <person name="Grigoriev I."/>
            <person name="Hellsten U."/>
            <person name="Putnam N."/>
            <person name="Ralph S."/>
            <person name="Rombauts S."/>
            <person name="Salamov A."/>
            <person name="Schein J."/>
            <person name="Sterck L."/>
            <person name="Aerts A."/>
            <person name="Bhalerao R.R."/>
            <person name="Bhalerao R.P."/>
            <person name="Blaudez D."/>
            <person name="Boerjan W."/>
            <person name="Brun A."/>
            <person name="Brunner A."/>
            <person name="Busov V."/>
            <person name="Campbell M."/>
            <person name="Carlson J."/>
            <person name="Chalot M."/>
            <person name="Chapman J."/>
            <person name="Chen G.L."/>
            <person name="Cooper D."/>
            <person name="Coutinho P.M."/>
            <person name="Couturier J."/>
            <person name="Covert S."/>
            <person name="Cronk Q."/>
            <person name="Cunningham R."/>
            <person name="Davis J."/>
            <person name="Degroeve S."/>
            <person name="Dejardin A."/>
            <person name="Depamphilis C."/>
            <person name="Detter J."/>
            <person name="Dirks B."/>
            <person name="Dubchak I."/>
            <person name="Duplessis S."/>
            <person name="Ehlting J."/>
            <person name="Ellis B."/>
            <person name="Gendler K."/>
            <person name="Goodstein D."/>
            <person name="Gribskov M."/>
            <person name="Grimwood J."/>
            <person name="Groover A."/>
            <person name="Gunter L."/>
            <person name="Hamberger B."/>
            <person name="Heinze B."/>
            <person name="Helariutta Y."/>
            <person name="Henrissat B."/>
            <person name="Holligan D."/>
            <person name="Holt R."/>
            <person name="Huang W."/>
            <person name="Islam-Faridi N."/>
            <person name="Jones S."/>
            <person name="Jones-Rhoades M."/>
            <person name="Jorgensen R."/>
            <person name="Joshi C."/>
            <person name="Kangasjarvi J."/>
            <person name="Karlsson J."/>
            <person name="Kelleher C."/>
            <person name="Kirkpatrick R."/>
            <person name="Kirst M."/>
            <person name="Kohler A."/>
            <person name="Kalluri U."/>
            <person name="Larimer F."/>
            <person name="Leebens-Mack J."/>
            <person name="Leple J.C."/>
            <person name="Locascio P."/>
            <person name="Lou Y."/>
            <person name="Lucas S."/>
            <person name="Martin F."/>
            <person name="Montanini B."/>
            <person name="Napoli C."/>
            <person name="Nelson D.R."/>
            <person name="Nelson C."/>
            <person name="Nieminen K."/>
            <person name="Nilsson O."/>
            <person name="Pereda V."/>
            <person name="Peter G."/>
            <person name="Philippe R."/>
            <person name="Pilate G."/>
            <person name="Poliakov A."/>
            <person name="Razumovskaya J."/>
            <person name="Richardson P."/>
            <person name="Rinaldi C."/>
            <person name="Ritland K."/>
            <person name="Rouze P."/>
            <person name="Ryaboy D."/>
            <person name="Schmutz J."/>
            <person name="Schrader J."/>
            <person name="Segerman B."/>
            <person name="Shin H."/>
            <person name="Siddiqui A."/>
            <person name="Sterky F."/>
            <person name="Terry A."/>
            <person name="Tsai C.J."/>
            <person name="Uberbacher E."/>
            <person name="Unneberg P."/>
            <person name="Vahala J."/>
            <person name="Wall K."/>
            <person name="Wessler S."/>
            <person name="Yang G."/>
            <person name="Yin T."/>
            <person name="Douglas C."/>
            <person name="Marra M."/>
            <person name="Sandberg G."/>
            <person name="Van de Peer Y."/>
            <person name="Rokhsar D."/>
        </authorList>
    </citation>
    <scope>NUCLEOTIDE SEQUENCE [LARGE SCALE GENOMIC DNA]</scope>
    <source>
        <strain evidence="4">cv. Nisqually</strain>
    </source>
</reference>
<dbReference type="SMART" id="SM00886">
    <property type="entry name" value="Dabb"/>
    <property type="match status" value="1"/>
</dbReference>
<evidence type="ECO:0000259" key="2">
    <source>
        <dbReference type="PROSITE" id="PS51502"/>
    </source>
</evidence>
<dbReference type="PROSITE" id="PS51502">
    <property type="entry name" value="S_R_A_B_BARREL"/>
    <property type="match status" value="1"/>
</dbReference>
<dbReference type="SUPFAM" id="SSF54909">
    <property type="entry name" value="Dimeric alpha+beta barrel"/>
    <property type="match status" value="1"/>
</dbReference>
<gene>
    <name evidence="3" type="ORF">POPTR_010G151200</name>
</gene>
<dbReference type="PANTHER" id="PTHR33178:SF10">
    <property type="entry name" value="STRESS-RESPONSE A_B BARREL DOMAIN-CONTAINING PROTEIN"/>
    <property type="match status" value="1"/>
</dbReference>
<dbReference type="PANTHER" id="PTHR33178">
    <property type="match status" value="1"/>
</dbReference>
<accession>A0A3N7FMC8</accession>
<evidence type="ECO:0000313" key="4">
    <source>
        <dbReference type="Proteomes" id="UP000006729"/>
    </source>
</evidence>
<dbReference type="InterPro" id="IPR013097">
    <property type="entry name" value="Dabb"/>
</dbReference>
<sequence length="170" mass="19879">MKITYKFYQGTPFIFYFFLFGGESRKKFLVLKKESSLAAWRVYHHVFIIVLLPLSESREREDMATKTPKLVKHTLLARFNDEITREQIDNYINDYTDLLDLVPTMKSFSWDTDLGKESAELNRGYTHVFEATFEIIAGLQEYIVSPAHVAFGKRFMPALSQSLVIDHFLH</sequence>